<evidence type="ECO:0000259" key="3">
    <source>
        <dbReference type="Pfam" id="PF20434"/>
    </source>
</evidence>
<dbReference type="EMBL" id="JACHHK010000007">
    <property type="protein sequence ID" value="MBB5183713.1"/>
    <property type="molecule type" value="Genomic_DNA"/>
</dbReference>
<comment type="caution">
    <text evidence="4">The sequence shown here is derived from an EMBL/GenBank/DDBJ whole genome shotgun (WGS) entry which is preliminary data.</text>
</comment>
<feature type="domain" description="BD-FAE-like" evidence="3">
    <location>
        <begin position="105"/>
        <end position="278"/>
    </location>
</feature>
<dbReference type="PROSITE" id="PS51257">
    <property type="entry name" value="PROKAR_LIPOPROTEIN"/>
    <property type="match status" value="1"/>
</dbReference>
<dbReference type="InterPro" id="IPR049492">
    <property type="entry name" value="BD-FAE-like_dom"/>
</dbReference>
<dbReference type="Pfam" id="PF20434">
    <property type="entry name" value="BD-FAE"/>
    <property type="match status" value="1"/>
</dbReference>
<evidence type="ECO:0000313" key="5">
    <source>
        <dbReference type="Proteomes" id="UP000539953"/>
    </source>
</evidence>
<reference evidence="4 5" key="1">
    <citation type="submission" date="2020-08" db="EMBL/GenBank/DDBJ databases">
        <title>Genomic Encyclopedia of Type Strains, Phase IV (KMG-IV): sequencing the most valuable type-strain genomes for metagenomic binning, comparative biology and taxonomic classification.</title>
        <authorList>
            <person name="Goeker M."/>
        </authorList>
    </citation>
    <scope>NUCLEOTIDE SEQUENCE [LARGE SCALE GENOMIC DNA]</scope>
    <source>
        <strain evidence="4 5">DSM 25799</strain>
    </source>
</reference>
<dbReference type="InterPro" id="IPR029058">
    <property type="entry name" value="AB_hydrolase_fold"/>
</dbReference>
<evidence type="ECO:0000313" key="4">
    <source>
        <dbReference type="EMBL" id="MBB5183713.1"/>
    </source>
</evidence>
<dbReference type="NCBIfam" id="NF041555">
    <property type="entry name" value="tannase_A"/>
    <property type="match status" value="1"/>
</dbReference>
<organism evidence="4 5">
    <name type="scientific">Catenisphaera adipataccumulans</name>
    <dbReference type="NCBI Taxonomy" id="700500"/>
    <lineage>
        <taxon>Bacteria</taxon>
        <taxon>Bacillati</taxon>
        <taxon>Bacillota</taxon>
        <taxon>Erysipelotrichia</taxon>
        <taxon>Erysipelotrichales</taxon>
        <taxon>Erysipelotrichaceae</taxon>
        <taxon>Catenisphaera</taxon>
    </lineage>
</organism>
<feature type="signal peptide" evidence="2">
    <location>
        <begin position="1"/>
        <end position="20"/>
    </location>
</feature>
<feature type="chain" id="PRO_5038906505" description="BD-FAE-like domain-containing protein" evidence="2">
    <location>
        <begin position="21"/>
        <end position="581"/>
    </location>
</feature>
<dbReference type="Gene3D" id="3.40.50.1820">
    <property type="entry name" value="alpha/beta hydrolase"/>
    <property type="match status" value="1"/>
</dbReference>
<keyword evidence="5" id="KW-1185">Reference proteome</keyword>
<feature type="compositionally biased region" description="Polar residues" evidence="1">
    <location>
        <begin position="346"/>
        <end position="375"/>
    </location>
</feature>
<protein>
    <recommendedName>
        <fullName evidence="3">BD-FAE-like domain-containing protein</fullName>
    </recommendedName>
</protein>
<gene>
    <name evidence="4" type="ORF">HNQ47_001752</name>
</gene>
<dbReference type="InterPro" id="IPR048121">
    <property type="entry name" value="Tannase_A"/>
</dbReference>
<evidence type="ECO:0000256" key="2">
    <source>
        <dbReference type="SAM" id="SignalP"/>
    </source>
</evidence>
<keyword evidence="2" id="KW-0732">Signal</keyword>
<feature type="region of interest" description="Disordered" evidence="1">
    <location>
        <begin position="325"/>
        <end position="375"/>
    </location>
</feature>
<name>A0A7W8FW02_9FIRM</name>
<dbReference type="RefSeq" id="WP_183329007.1">
    <property type="nucleotide sequence ID" value="NZ_JACHHK010000007.1"/>
</dbReference>
<accession>A0A7W8FW02</accession>
<dbReference type="Proteomes" id="UP000539953">
    <property type="component" value="Unassembled WGS sequence"/>
</dbReference>
<dbReference type="AlphaFoldDB" id="A0A7W8FW02"/>
<evidence type="ECO:0000256" key="1">
    <source>
        <dbReference type="SAM" id="MobiDB-lite"/>
    </source>
</evidence>
<dbReference type="SUPFAM" id="SSF53474">
    <property type="entry name" value="alpha/beta-Hydrolases"/>
    <property type="match status" value="1"/>
</dbReference>
<sequence length="581" mass="62405">MHKKFKVLTSVFTAVSLLLAGCSSNETTETTAKTSLDTIDMSKWQYNEEDNVYYQVGIQYAEDAPDEAYDSLAVFMPGDYLKATDNGDGTYTCKLTSKKVSGYTAKTAPIVVPVNTPGYAAQEELSDYTDVSDYTDAGFVYVHIGARGRDAGAPAGVTDFKAGIRYIRYNEGVIAGDCDRIFTFGMSGGGAQSAVLGATGDSDLYNKYLKSIGAVMETSDAVNGSMCWCPITSLDEADEAYEWNMGSTRSGLSDEEQSISDELAKAYAKYVNSAGFVDDDGNTLTLKKSDDGIYQAGSYYQYIKKTIETSLNNFLADTTFPYDSDSATSETAGMPTGGGTPDGNLPNDTNGTTPTADAANQTGQNDNITKTEQSNSVSISGTYETAQDYIDALNANGTWVNYDADTNTATITSVADFVSAMKSASKSLGAFDQLDAGQGENILFGYGDGEGAHFDATLASILSDLDSDYASDYKKDLKKTDSLDTDVQTRLSMYSPLYYLMASEDGYGTSKVASHWRIRTGIEQGDTSLCTEVNLMLALEANTNVSDVDFATVWGLGHTMAERTGDSTTNFIEWVNESVDD</sequence>
<proteinExistence type="predicted"/>